<sequence length="461" mass="51652">MTTKNWNTVVKDIRPPKASSSAAVNDLCHINCYVKNLFIVQPDSHRSAVFHILSVFYTMDYSEEFSHISKCSPPELSEHLASKGFDNSTCCKLSGNYSSLTKHLRHVHAMKTSSTSQAHLVCAQNSSSGSSTSHHLHDPPSRSSEFDSGSLISESLSFESLSTSKVVETKDFLAQVMLELKAKHNVSNAALDFLTDKLREGFSELGTNEEAPSDDEFIRSDRDSLFFKTHSLFSKYPHALRIQFYYDDVETVNALGSKTKKHEIGMFCFRILNLPMTENSKLANIFPIAMVTSVQLKNNGFDFIFTKFMEEIKELESQEGMLLNIPGLPNFRVRGTIAAVCADTKGAHELGGFLSPSANKFCRLCLIDRKDIRFCSCINPLIMRNRTNYENAVKESSLCAANSRQTGVIKSCLLNLSKSCIVQRTVHSSFYKFFEELIFCVKDTITPTTDTMMSKLEAIEC</sequence>
<evidence type="ECO:0008006" key="4">
    <source>
        <dbReference type="Google" id="ProtNLM"/>
    </source>
</evidence>
<accession>A0A8J2WL15</accession>
<dbReference type="OrthoDB" id="6368483at2759"/>
<gene>
    <name evidence="2" type="ORF">DGAL_LOCUS9948</name>
</gene>
<name>A0A8J2WL15_9CRUS</name>
<proteinExistence type="predicted"/>
<evidence type="ECO:0000313" key="2">
    <source>
        <dbReference type="EMBL" id="CAH0106788.1"/>
    </source>
</evidence>
<dbReference type="EMBL" id="CAKKLH010000235">
    <property type="protein sequence ID" value="CAH0106788.1"/>
    <property type="molecule type" value="Genomic_DNA"/>
</dbReference>
<organism evidence="2 3">
    <name type="scientific">Daphnia galeata</name>
    <dbReference type="NCBI Taxonomy" id="27404"/>
    <lineage>
        <taxon>Eukaryota</taxon>
        <taxon>Metazoa</taxon>
        <taxon>Ecdysozoa</taxon>
        <taxon>Arthropoda</taxon>
        <taxon>Crustacea</taxon>
        <taxon>Branchiopoda</taxon>
        <taxon>Diplostraca</taxon>
        <taxon>Cladocera</taxon>
        <taxon>Anomopoda</taxon>
        <taxon>Daphniidae</taxon>
        <taxon>Daphnia</taxon>
    </lineage>
</organism>
<evidence type="ECO:0000313" key="3">
    <source>
        <dbReference type="Proteomes" id="UP000789390"/>
    </source>
</evidence>
<evidence type="ECO:0000256" key="1">
    <source>
        <dbReference type="SAM" id="MobiDB-lite"/>
    </source>
</evidence>
<dbReference type="Proteomes" id="UP000789390">
    <property type="component" value="Unassembled WGS sequence"/>
</dbReference>
<protein>
    <recommendedName>
        <fullName evidence="4">C2H2-type domain-containing protein</fullName>
    </recommendedName>
</protein>
<reference evidence="2" key="1">
    <citation type="submission" date="2021-11" db="EMBL/GenBank/DDBJ databases">
        <authorList>
            <person name="Schell T."/>
        </authorList>
    </citation>
    <scope>NUCLEOTIDE SEQUENCE</scope>
    <source>
        <strain evidence="2">M5</strain>
    </source>
</reference>
<feature type="region of interest" description="Disordered" evidence="1">
    <location>
        <begin position="125"/>
        <end position="148"/>
    </location>
</feature>
<comment type="caution">
    <text evidence="2">The sequence shown here is derived from an EMBL/GenBank/DDBJ whole genome shotgun (WGS) entry which is preliminary data.</text>
</comment>
<dbReference type="AlphaFoldDB" id="A0A8J2WL15"/>
<keyword evidence="3" id="KW-1185">Reference proteome</keyword>